<evidence type="ECO:0000313" key="3">
    <source>
        <dbReference type="EMBL" id="KOO30646.1"/>
    </source>
</evidence>
<dbReference type="Proteomes" id="UP000037460">
    <property type="component" value="Unassembled WGS sequence"/>
</dbReference>
<dbReference type="AlphaFoldDB" id="A0A0M0JVD4"/>
<name>A0A0M0JVD4_9EUKA</name>
<keyword evidence="4" id="KW-1185">Reference proteome</keyword>
<evidence type="ECO:0000256" key="1">
    <source>
        <dbReference type="SAM" id="Coils"/>
    </source>
</evidence>
<feature type="compositionally biased region" description="Basic and acidic residues" evidence="2">
    <location>
        <begin position="181"/>
        <end position="196"/>
    </location>
</feature>
<feature type="coiled-coil region" evidence="1">
    <location>
        <begin position="247"/>
        <end position="300"/>
    </location>
</feature>
<gene>
    <name evidence="3" type="ORF">Ctob_002940</name>
</gene>
<reference evidence="4" key="1">
    <citation type="journal article" date="2015" name="PLoS Genet.">
        <title>Genome Sequence and Transcriptome Analyses of Chrysochromulina tobin: Metabolic Tools for Enhanced Algal Fitness in the Prominent Order Prymnesiales (Haptophyceae).</title>
        <authorList>
            <person name="Hovde B.T."/>
            <person name="Deodato C.R."/>
            <person name="Hunsperger H.M."/>
            <person name="Ryken S.A."/>
            <person name="Yost W."/>
            <person name="Jha R.K."/>
            <person name="Patterson J."/>
            <person name="Monnat R.J. Jr."/>
            <person name="Barlow S.B."/>
            <person name="Starkenburg S.R."/>
            <person name="Cattolico R.A."/>
        </authorList>
    </citation>
    <scope>NUCLEOTIDE SEQUENCE</scope>
    <source>
        <strain evidence="4">CCMP291</strain>
    </source>
</reference>
<protein>
    <submittedName>
        <fullName evidence="3">Uncharacterized protein</fullName>
    </submittedName>
</protein>
<dbReference type="EMBL" id="JWZX01002188">
    <property type="protein sequence ID" value="KOO30646.1"/>
    <property type="molecule type" value="Genomic_DNA"/>
</dbReference>
<organism evidence="3 4">
    <name type="scientific">Chrysochromulina tobinii</name>
    <dbReference type="NCBI Taxonomy" id="1460289"/>
    <lineage>
        <taxon>Eukaryota</taxon>
        <taxon>Haptista</taxon>
        <taxon>Haptophyta</taxon>
        <taxon>Prymnesiophyceae</taxon>
        <taxon>Prymnesiales</taxon>
        <taxon>Chrysochromulinaceae</taxon>
        <taxon>Chrysochromulina</taxon>
    </lineage>
</organism>
<proteinExistence type="predicted"/>
<accession>A0A0M0JVD4</accession>
<evidence type="ECO:0000256" key="2">
    <source>
        <dbReference type="SAM" id="MobiDB-lite"/>
    </source>
</evidence>
<comment type="caution">
    <text evidence="3">The sequence shown here is derived from an EMBL/GenBank/DDBJ whole genome shotgun (WGS) entry which is preliminary data.</text>
</comment>
<feature type="coiled-coil region" evidence="1">
    <location>
        <begin position="560"/>
        <end position="587"/>
    </location>
</feature>
<keyword evidence="1" id="KW-0175">Coiled coil</keyword>
<evidence type="ECO:0000313" key="4">
    <source>
        <dbReference type="Proteomes" id="UP000037460"/>
    </source>
</evidence>
<feature type="coiled-coil region" evidence="1">
    <location>
        <begin position="412"/>
        <end position="492"/>
    </location>
</feature>
<sequence length="593" mass="66274">MHAALLGSEATCATLREELVIVENSQATLGQLVKSQSAELEEVRRREHLAEESLAEHGRAEAFAHVSRDEADSLLRGRQQAEAQLRQQVTALHRSLEDAHASLESFVTQQQGRRARELQSRQKQLAAWDGQLQKLLKLLELTVRSGGAKGQAARAALAVSDDTASASASGRLSVLSSLWPERSDKPAPGDDRRGDGEAAAEAFNTGAATLRGLVESLSKFLRDAMEEHASAIKAMGASSRDFVALDRASYERQIELLSTQLNELQAVRFRLSSHLEMAIGERMEAQLELLKKQRDEAFKARELAVDSLRQHVVREGQMIVALRSGFAHAADELRLAFQRIPLTDESLAANRTEHERLHWVADVSRRRMIDGALDRWRLRFLRAHWVGWRGLVLQAKVHSLAEDAHAYKVRSSREKRDAIHEAEAALRRARAEARAAEERCVTFEARLREAERARIKGADEAAAREARATIEIRELERRAVLAEARAREAASDAAMAQTALEQAKTMEELWFEQREALLNEVEAHRKGEELAADSETARKGLWKARAEELSRELAIKASEAHAHQKRAQALQMQLQRAADEAAALEALHQQKER</sequence>
<feature type="region of interest" description="Disordered" evidence="2">
    <location>
        <begin position="177"/>
        <end position="197"/>
    </location>
</feature>